<dbReference type="CDD" id="cd00093">
    <property type="entry name" value="HTH_XRE"/>
    <property type="match status" value="1"/>
</dbReference>
<dbReference type="InterPro" id="IPR052345">
    <property type="entry name" value="Rad_response_metalloprotease"/>
</dbReference>
<evidence type="ECO:0000259" key="2">
    <source>
        <dbReference type="PROSITE" id="PS50943"/>
    </source>
</evidence>
<feature type="domain" description="HTH cro/C1-type" evidence="2">
    <location>
        <begin position="14"/>
        <end position="69"/>
    </location>
</feature>
<protein>
    <submittedName>
        <fullName evidence="3">Helix-turn-helix domain-containing protein</fullName>
    </submittedName>
</protein>
<keyword evidence="4" id="KW-1185">Reference proteome</keyword>
<comment type="caution">
    <text evidence="3">The sequence shown here is derived from an EMBL/GenBank/DDBJ whole genome shotgun (WGS) entry which is preliminary data.</text>
</comment>
<dbReference type="Gene3D" id="1.10.10.2910">
    <property type="match status" value="1"/>
</dbReference>
<dbReference type="InterPro" id="IPR001387">
    <property type="entry name" value="Cro/C1-type_HTH"/>
</dbReference>
<comment type="similarity">
    <text evidence="1">Belongs to the short-chain fatty acyl-CoA assimilation regulator (ScfR) family.</text>
</comment>
<evidence type="ECO:0000256" key="1">
    <source>
        <dbReference type="ARBA" id="ARBA00007227"/>
    </source>
</evidence>
<dbReference type="EMBL" id="WTVR01000010">
    <property type="protein sequence ID" value="NMF88173.1"/>
    <property type="molecule type" value="Genomic_DNA"/>
</dbReference>
<proteinExistence type="inferred from homology"/>
<sequence>MLEQLSNRLIGYRVKAAREAADWNQERLAEVLGLKDRQSISDIENGKRRLHPDELVTLSDVLERDVEYFLDPFAVVGEAEFSWRASPALPEDPLDDFELRAGQWIGLLRWLREGEQGRVNPLKHSLRLTTQSTFEEAIARAEDLVQALNLGKVPAERLIESIEEKLDIPILFVDTVTTLGGDSISGATCHLQDLGVILINRNESEARRFYDLAHELFHALTWDAMQPEHRESNSYEERGRTRRIEQLANNFAAALLMPTASLEHLIDKRHINDTDHLADIAAELRVSPMALAWRLYNMKWIGEETRDALKQERQRPTTSGTPKRLSVSFVTMLHAAIDKGRLSVRKAAKALGMTLPQLADLFAEHSLASPFEQ</sequence>
<dbReference type="PANTHER" id="PTHR43236">
    <property type="entry name" value="ANTITOXIN HIGA1"/>
    <property type="match status" value="1"/>
</dbReference>
<organism evidence="3 4">
    <name type="scientific">Aromatoleum petrolei</name>
    <dbReference type="NCBI Taxonomy" id="76116"/>
    <lineage>
        <taxon>Bacteria</taxon>
        <taxon>Pseudomonadati</taxon>
        <taxon>Pseudomonadota</taxon>
        <taxon>Betaproteobacteria</taxon>
        <taxon>Rhodocyclales</taxon>
        <taxon>Rhodocyclaceae</taxon>
        <taxon>Aromatoleum</taxon>
    </lineage>
</organism>
<dbReference type="Pfam" id="PF06114">
    <property type="entry name" value="Peptidase_M78"/>
    <property type="match status" value="1"/>
</dbReference>
<dbReference type="Proteomes" id="UP000652074">
    <property type="component" value="Unassembled WGS sequence"/>
</dbReference>
<dbReference type="Gene3D" id="1.10.260.40">
    <property type="entry name" value="lambda repressor-like DNA-binding domains"/>
    <property type="match status" value="1"/>
</dbReference>
<dbReference type="PANTHER" id="PTHR43236:SF1">
    <property type="entry name" value="BLL7220 PROTEIN"/>
    <property type="match status" value="1"/>
</dbReference>
<accession>A0ABX1MKB5</accession>
<evidence type="ECO:0000313" key="3">
    <source>
        <dbReference type="EMBL" id="NMF88173.1"/>
    </source>
</evidence>
<dbReference type="SUPFAM" id="SSF47413">
    <property type="entry name" value="lambda repressor-like DNA-binding domains"/>
    <property type="match status" value="1"/>
</dbReference>
<gene>
    <name evidence="3" type="ORF">GPA26_06720</name>
</gene>
<dbReference type="InterPro" id="IPR010982">
    <property type="entry name" value="Lambda_DNA-bd_dom_sf"/>
</dbReference>
<evidence type="ECO:0000313" key="4">
    <source>
        <dbReference type="Proteomes" id="UP000652074"/>
    </source>
</evidence>
<dbReference type="SMART" id="SM00530">
    <property type="entry name" value="HTH_XRE"/>
    <property type="match status" value="1"/>
</dbReference>
<reference evidence="3 4" key="1">
    <citation type="submission" date="2019-12" db="EMBL/GenBank/DDBJ databases">
        <title>Comparative genomics gives insights into the taxonomy of the Azoarcus-Aromatoleum group and reveals separate origins of nif in the plant-associated Azoarcus and non-plant-associated Aromatoleum sub-groups.</title>
        <authorList>
            <person name="Lafos M."/>
            <person name="Maluk M."/>
            <person name="Batista M."/>
            <person name="Junghare M."/>
            <person name="Carmona M."/>
            <person name="Faoro H."/>
            <person name="Cruz L.M."/>
            <person name="Battistoni F."/>
            <person name="De Souza E."/>
            <person name="Pedrosa F."/>
            <person name="Chen W.-M."/>
            <person name="Poole P.S."/>
            <person name="Dixon R.A."/>
            <person name="James E.K."/>
        </authorList>
    </citation>
    <scope>NUCLEOTIDE SEQUENCE [LARGE SCALE GENOMIC DNA]</scope>
    <source>
        <strain evidence="3 4">ToN1</strain>
    </source>
</reference>
<name>A0ABX1MKB5_9RHOO</name>
<dbReference type="RefSeq" id="WP_169205603.1">
    <property type="nucleotide sequence ID" value="NZ_CP059560.1"/>
</dbReference>
<dbReference type="Pfam" id="PF01381">
    <property type="entry name" value="HTH_3"/>
    <property type="match status" value="1"/>
</dbReference>
<dbReference type="InterPro" id="IPR010359">
    <property type="entry name" value="IrrE_HExxH"/>
</dbReference>
<dbReference type="PROSITE" id="PS50943">
    <property type="entry name" value="HTH_CROC1"/>
    <property type="match status" value="1"/>
</dbReference>